<dbReference type="InterPro" id="IPR025665">
    <property type="entry name" value="Beta-barrel_OMP_2"/>
</dbReference>
<keyword evidence="1" id="KW-0732">Signal</keyword>
<protein>
    <recommendedName>
        <fullName evidence="2">Outer membrane protein beta-barrel domain-containing protein</fullName>
    </recommendedName>
</protein>
<evidence type="ECO:0000256" key="1">
    <source>
        <dbReference type="SAM" id="SignalP"/>
    </source>
</evidence>
<dbReference type="EMBL" id="CP010777">
    <property type="protein sequence ID" value="AKQ47327.1"/>
    <property type="molecule type" value="Genomic_DNA"/>
</dbReference>
<evidence type="ECO:0000313" key="3">
    <source>
        <dbReference type="EMBL" id="AKQ47327.1"/>
    </source>
</evidence>
<organism evidence="3 4">
    <name type="scientific">Rufibacter radiotolerans</name>
    <dbReference type="NCBI Taxonomy" id="1379910"/>
    <lineage>
        <taxon>Bacteria</taxon>
        <taxon>Pseudomonadati</taxon>
        <taxon>Bacteroidota</taxon>
        <taxon>Cytophagia</taxon>
        <taxon>Cytophagales</taxon>
        <taxon>Hymenobacteraceae</taxon>
        <taxon>Rufibacter</taxon>
    </lineage>
</organism>
<dbReference type="OrthoDB" id="978236at2"/>
<keyword evidence="4" id="KW-1185">Reference proteome</keyword>
<dbReference type="AlphaFoldDB" id="A0A0H4VTQ5"/>
<dbReference type="Proteomes" id="UP000036458">
    <property type="component" value="Chromosome"/>
</dbReference>
<accession>A0A0H4VTQ5</accession>
<proteinExistence type="predicted"/>
<sequence length="229" mass="25079">MKMIRISSMIVVMATVLFCSQEAAAQVEIGVKVSPSVTSTRTIAKDQYNFKNEGAGVGFGLGVIADYFFGTNYAFSTGLLYNVKGGEVSYSYKGPNDLDKKPYSDDINLQYIEIPVALKLFTNEVATDTRVYFLAGGSLNTLLAAKVNDKKVDNDSGDKFTKRFNTFEIGALLGAGVEWQLGESTKVFGGLSYQRGLTDVDDDFYSGIFEDNKVELKNNTFSVDLGLKF</sequence>
<dbReference type="InterPro" id="IPR011250">
    <property type="entry name" value="OMP/PagP_B-barrel"/>
</dbReference>
<feature type="signal peptide" evidence="1">
    <location>
        <begin position="1"/>
        <end position="25"/>
    </location>
</feature>
<gene>
    <name evidence="3" type="ORF">TH63_19450</name>
</gene>
<feature type="domain" description="Outer membrane protein beta-barrel" evidence="2">
    <location>
        <begin position="20"/>
        <end position="201"/>
    </location>
</feature>
<name>A0A0H4VTQ5_9BACT</name>
<dbReference type="Pfam" id="PF13568">
    <property type="entry name" value="OMP_b-brl_2"/>
    <property type="match status" value="1"/>
</dbReference>
<dbReference type="KEGG" id="ruf:TH63_19450"/>
<dbReference type="PATRIC" id="fig|1379910.4.peg.4238"/>
<feature type="chain" id="PRO_5005212223" description="Outer membrane protein beta-barrel domain-containing protein" evidence="1">
    <location>
        <begin position="26"/>
        <end position="229"/>
    </location>
</feature>
<reference evidence="3 4" key="1">
    <citation type="submission" date="2015-01" db="EMBL/GenBank/DDBJ databases">
        <title>Rufibacter sp./DG31D/ whole genome sequencing.</title>
        <authorList>
            <person name="Kim M.K."/>
            <person name="Srinivasan S."/>
            <person name="Lee J.-J."/>
        </authorList>
    </citation>
    <scope>NUCLEOTIDE SEQUENCE [LARGE SCALE GENOMIC DNA]</scope>
    <source>
        <strain evidence="3 4">DG31D</strain>
    </source>
</reference>
<dbReference type="STRING" id="1379910.TH63_19450"/>
<dbReference type="SUPFAM" id="SSF56925">
    <property type="entry name" value="OMPA-like"/>
    <property type="match status" value="1"/>
</dbReference>
<dbReference type="Gene3D" id="2.40.160.20">
    <property type="match status" value="1"/>
</dbReference>
<evidence type="ECO:0000313" key="4">
    <source>
        <dbReference type="Proteomes" id="UP000036458"/>
    </source>
</evidence>
<evidence type="ECO:0000259" key="2">
    <source>
        <dbReference type="Pfam" id="PF13568"/>
    </source>
</evidence>